<dbReference type="PANTHER" id="PTHR12560:SF49">
    <property type="entry name" value="CERAMIDE SYNTHASE 1 LOH3"/>
    <property type="match status" value="1"/>
</dbReference>
<evidence type="ECO:0000313" key="2">
    <source>
        <dbReference type="EMBL" id="KVH93648.1"/>
    </source>
</evidence>
<evidence type="ECO:0000256" key="1">
    <source>
        <dbReference type="ARBA" id="ARBA00004477"/>
    </source>
</evidence>
<dbReference type="Proteomes" id="UP000243975">
    <property type="component" value="Unassembled WGS sequence"/>
</dbReference>
<dbReference type="InterPro" id="IPR016439">
    <property type="entry name" value="Lag1/Lac1-like"/>
</dbReference>
<comment type="subcellular location">
    <subcellularLocation>
        <location evidence="1">Endoplasmic reticulum membrane</location>
        <topology evidence="1">Multi-pass membrane protein</topology>
    </subcellularLocation>
</comment>
<dbReference type="GO" id="GO:0046513">
    <property type="term" value="P:ceramide biosynthetic process"/>
    <property type="evidence" value="ECO:0007669"/>
    <property type="project" value="InterPro"/>
</dbReference>
<dbReference type="AlphaFoldDB" id="A0A103XMR4"/>
<proteinExistence type="predicted"/>
<dbReference type="GO" id="GO:0005789">
    <property type="term" value="C:endoplasmic reticulum membrane"/>
    <property type="evidence" value="ECO:0007669"/>
    <property type="project" value="UniProtKB-SubCell"/>
</dbReference>
<reference evidence="2 3" key="1">
    <citation type="journal article" date="2016" name="Sci. Rep.">
        <title>The genome sequence of the outbreeding globe artichoke constructed de novo incorporating a phase-aware low-pass sequencing strategy of F1 progeny.</title>
        <authorList>
            <person name="Scaglione D."/>
            <person name="Reyes-Chin-Wo S."/>
            <person name="Acquadro A."/>
            <person name="Froenicke L."/>
            <person name="Portis E."/>
            <person name="Beitel C."/>
            <person name="Tirone M."/>
            <person name="Mauro R."/>
            <person name="Lo Monaco A."/>
            <person name="Mauromicale G."/>
            <person name="Faccioli P."/>
            <person name="Cattivelli L."/>
            <person name="Rieseberg L."/>
            <person name="Michelmore R."/>
            <person name="Lanteri S."/>
        </authorList>
    </citation>
    <scope>NUCLEOTIDE SEQUENCE [LARGE SCALE GENOMIC DNA]</scope>
    <source>
        <strain evidence="2">2C</strain>
    </source>
</reference>
<dbReference type="EMBL" id="LEKV01004652">
    <property type="protein sequence ID" value="KVH93648.1"/>
    <property type="molecule type" value="Genomic_DNA"/>
</dbReference>
<dbReference type="PANTHER" id="PTHR12560">
    <property type="entry name" value="LONGEVITY ASSURANCE FACTOR 1 LAG1"/>
    <property type="match status" value="1"/>
</dbReference>
<name>A0A103XMR4_CYNCS</name>
<comment type="caution">
    <text evidence="2">The sequence shown here is derived from an EMBL/GenBank/DDBJ whole genome shotgun (WGS) entry which is preliminary data.</text>
</comment>
<sequence>MASILGPITETDIHKLQEAPRSRYWKAFNIWKKEQQRLDVETEERKKKIRKFKESTWKCVYYLSVEILVLVVTHDEPWFTNTMNFWTGLGSQQWPDQKAK</sequence>
<organism evidence="2 3">
    <name type="scientific">Cynara cardunculus var. scolymus</name>
    <name type="common">Globe artichoke</name>
    <name type="synonym">Cynara scolymus</name>
    <dbReference type="NCBI Taxonomy" id="59895"/>
    <lineage>
        <taxon>Eukaryota</taxon>
        <taxon>Viridiplantae</taxon>
        <taxon>Streptophyta</taxon>
        <taxon>Embryophyta</taxon>
        <taxon>Tracheophyta</taxon>
        <taxon>Spermatophyta</taxon>
        <taxon>Magnoliopsida</taxon>
        <taxon>eudicotyledons</taxon>
        <taxon>Gunneridae</taxon>
        <taxon>Pentapetalae</taxon>
        <taxon>asterids</taxon>
        <taxon>campanulids</taxon>
        <taxon>Asterales</taxon>
        <taxon>Asteraceae</taxon>
        <taxon>Carduoideae</taxon>
        <taxon>Cardueae</taxon>
        <taxon>Carduinae</taxon>
        <taxon>Cynara</taxon>
    </lineage>
</organism>
<gene>
    <name evidence="2" type="ORF">Ccrd_004300</name>
</gene>
<dbReference type="STRING" id="59895.A0A103XMR4"/>
<dbReference type="GO" id="GO:0050291">
    <property type="term" value="F:sphingosine N-acyltransferase activity"/>
    <property type="evidence" value="ECO:0007669"/>
    <property type="project" value="InterPro"/>
</dbReference>
<evidence type="ECO:0000313" key="3">
    <source>
        <dbReference type="Proteomes" id="UP000243975"/>
    </source>
</evidence>
<protein>
    <submittedName>
        <fullName evidence="2">Uncharacterized protein</fullName>
    </submittedName>
</protein>
<dbReference type="Gramene" id="KVH93648">
    <property type="protein sequence ID" value="KVH93648"/>
    <property type="gene ID" value="Ccrd_004300"/>
</dbReference>
<accession>A0A103XMR4</accession>
<keyword evidence="3" id="KW-1185">Reference proteome</keyword>